<feature type="non-terminal residue" evidence="1">
    <location>
        <position position="1"/>
    </location>
</feature>
<evidence type="ECO:0000313" key="1">
    <source>
        <dbReference type="EMBL" id="KOG48968.1"/>
    </source>
</evidence>
<comment type="caution">
    <text evidence="1">The sequence shown here is derived from an EMBL/GenBank/DDBJ whole genome shotgun (WGS) entry which is preliminary data.</text>
</comment>
<protein>
    <submittedName>
        <fullName evidence="1">RNA polymerase subunit sigma-24</fullName>
    </submittedName>
</protein>
<accession>A0ABR5IRY1</accession>
<dbReference type="Proteomes" id="UP000037020">
    <property type="component" value="Unassembled WGS sequence"/>
</dbReference>
<name>A0ABR5IRY1_9ACTN</name>
<proteinExistence type="predicted"/>
<evidence type="ECO:0000313" key="2">
    <source>
        <dbReference type="Proteomes" id="UP000037020"/>
    </source>
</evidence>
<organism evidence="1 2">
    <name type="scientific">Streptomyces varsoviensis</name>
    <dbReference type="NCBI Taxonomy" id="67373"/>
    <lineage>
        <taxon>Bacteria</taxon>
        <taxon>Bacillati</taxon>
        <taxon>Actinomycetota</taxon>
        <taxon>Actinomycetes</taxon>
        <taxon>Kitasatosporales</taxon>
        <taxon>Streptomycetaceae</taxon>
        <taxon>Streptomyces</taxon>
    </lineage>
</organism>
<dbReference type="Pfam" id="PF05331">
    <property type="entry name" value="DUF742"/>
    <property type="match status" value="1"/>
</dbReference>
<reference evidence="1 2" key="1">
    <citation type="submission" date="2015-07" db="EMBL/GenBank/DDBJ databases">
        <authorList>
            <person name="Ju K.-S."/>
            <person name="Doroghazi J.R."/>
            <person name="Metcalf W.W."/>
        </authorList>
    </citation>
    <scope>NUCLEOTIDE SEQUENCE [LARGE SCALE GENOMIC DNA]</scope>
    <source>
        <strain evidence="1 2">NRRL B-3589</strain>
    </source>
</reference>
<gene>
    <name evidence="1" type="ORF">ADK38_45225</name>
</gene>
<keyword evidence="2" id="KW-1185">Reference proteome</keyword>
<dbReference type="InterPro" id="IPR007995">
    <property type="entry name" value="DUF742"/>
</dbReference>
<sequence>GQSPAVVRVLLADLIDWGHIRARPPVPVAEHADMDVLRKVLDGLEAKL</sequence>
<dbReference type="EMBL" id="LGUT01004460">
    <property type="protein sequence ID" value="KOG48968.1"/>
    <property type="molecule type" value="Genomic_DNA"/>
</dbReference>